<dbReference type="InterPro" id="IPR012338">
    <property type="entry name" value="Beta-lactam/transpept-like"/>
</dbReference>
<evidence type="ECO:0000256" key="9">
    <source>
        <dbReference type="ARBA" id="ARBA00022984"/>
    </source>
</evidence>
<dbReference type="GO" id="GO:0009002">
    <property type="term" value="F:serine-type D-Ala-D-Ala carboxypeptidase activity"/>
    <property type="evidence" value="ECO:0007669"/>
    <property type="project" value="UniProtKB-EC"/>
</dbReference>
<dbReference type="Gene3D" id="3.40.710.10">
    <property type="entry name" value="DD-peptidase/beta-lactamase superfamily"/>
    <property type="match status" value="1"/>
</dbReference>
<comment type="similarity">
    <text evidence="1">In the C-terminal section; belongs to the transpeptidase family.</text>
</comment>
<evidence type="ECO:0000256" key="2">
    <source>
        <dbReference type="ARBA" id="ARBA00007739"/>
    </source>
</evidence>
<dbReference type="AlphaFoldDB" id="A0A1G9YZ95"/>
<evidence type="ECO:0000256" key="4">
    <source>
        <dbReference type="ARBA" id="ARBA00022670"/>
    </source>
</evidence>
<evidence type="ECO:0000256" key="15">
    <source>
        <dbReference type="SAM" id="Phobius"/>
    </source>
</evidence>
<evidence type="ECO:0000256" key="11">
    <source>
        <dbReference type="ARBA" id="ARBA00023316"/>
    </source>
</evidence>
<dbReference type="RefSeq" id="WP_091651775.1">
    <property type="nucleotide sequence ID" value="NZ_FNHQ01000026.1"/>
</dbReference>
<evidence type="ECO:0000259" key="16">
    <source>
        <dbReference type="Pfam" id="PF00905"/>
    </source>
</evidence>
<evidence type="ECO:0000256" key="7">
    <source>
        <dbReference type="ARBA" id="ARBA00022801"/>
    </source>
</evidence>
<dbReference type="PANTHER" id="PTHR32282:SF33">
    <property type="entry name" value="PEPTIDOGLYCAN GLYCOSYLTRANSFERASE"/>
    <property type="match status" value="1"/>
</dbReference>
<dbReference type="NCBIfam" id="TIGR02074">
    <property type="entry name" value="PBP_1a_fam"/>
    <property type="match status" value="1"/>
</dbReference>
<evidence type="ECO:0000256" key="3">
    <source>
        <dbReference type="ARBA" id="ARBA00022645"/>
    </source>
</evidence>
<evidence type="ECO:0000259" key="17">
    <source>
        <dbReference type="Pfam" id="PF00912"/>
    </source>
</evidence>
<keyword evidence="19" id="KW-1185">Reference proteome</keyword>
<keyword evidence="4" id="KW-0645">Protease</keyword>
<dbReference type="OrthoDB" id="9766909at2"/>
<evidence type="ECO:0000256" key="5">
    <source>
        <dbReference type="ARBA" id="ARBA00022676"/>
    </source>
</evidence>
<dbReference type="GO" id="GO:0008955">
    <property type="term" value="F:peptidoglycan glycosyltransferase activity"/>
    <property type="evidence" value="ECO:0007669"/>
    <property type="project" value="UniProtKB-EC"/>
</dbReference>
<keyword evidence="8" id="KW-0133">Cell shape</keyword>
<evidence type="ECO:0000256" key="1">
    <source>
        <dbReference type="ARBA" id="ARBA00007090"/>
    </source>
</evidence>
<evidence type="ECO:0000256" key="8">
    <source>
        <dbReference type="ARBA" id="ARBA00022960"/>
    </source>
</evidence>
<accession>A0A1G9YZ95</accession>
<dbReference type="InterPro" id="IPR036950">
    <property type="entry name" value="PBP_transglycosylase"/>
</dbReference>
<dbReference type="GO" id="GO:0006508">
    <property type="term" value="P:proteolysis"/>
    <property type="evidence" value="ECO:0007669"/>
    <property type="project" value="UniProtKB-KW"/>
</dbReference>
<dbReference type="GO" id="GO:0008360">
    <property type="term" value="P:regulation of cell shape"/>
    <property type="evidence" value="ECO:0007669"/>
    <property type="project" value="UniProtKB-KW"/>
</dbReference>
<organism evidence="18 19">
    <name type="scientific">Megasphaera paucivorans</name>
    <dbReference type="NCBI Taxonomy" id="349095"/>
    <lineage>
        <taxon>Bacteria</taxon>
        <taxon>Bacillati</taxon>
        <taxon>Bacillota</taxon>
        <taxon>Negativicutes</taxon>
        <taxon>Veillonellales</taxon>
        <taxon>Veillonellaceae</taxon>
        <taxon>Megasphaera</taxon>
    </lineage>
</organism>
<evidence type="ECO:0000256" key="14">
    <source>
        <dbReference type="SAM" id="MobiDB-lite"/>
    </source>
</evidence>
<feature type="region of interest" description="Disordered" evidence="14">
    <location>
        <begin position="618"/>
        <end position="678"/>
    </location>
</feature>
<dbReference type="EMBL" id="FNHQ01000026">
    <property type="protein sequence ID" value="SDN13783.1"/>
    <property type="molecule type" value="Genomic_DNA"/>
</dbReference>
<dbReference type="FunFam" id="1.10.3810.10:FF:000001">
    <property type="entry name" value="Penicillin-binding protein 1A"/>
    <property type="match status" value="1"/>
</dbReference>
<reference evidence="18 19" key="1">
    <citation type="submission" date="2016-10" db="EMBL/GenBank/DDBJ databases">
        <authorList>
            <person name="de Groot N.N."/>
        </authorList>
    </citation>
    <scope>NUCLEOTIDE SEQUENCE [LARGE SCALE GENOMIC DNA]</scope>
    <source>
        <strain evidence="18 19">DSM 16981</strain>
    </source>
</reference>
<dbReference type="Pfam" id="PF00912">
    <property type="entry name" value="Transgly"/>
    <property type="match status" value="1"/>
</dbReference>
<dbReference type="Pfam" id="PF00905">
    <property type="entry name" value="Transpeptidase"/>
    <property type="match status" value="1"/>
</dbReference>
<keyword evidence="9" id="KW-0573">Peptidoglycan synthesis</keyword>
<evidence type="ECO:0000313" key="19">
    <source>
        <dbReference type="Proteomes" id="UP000199309"/>
    </source>
</evidence>
<evidence type="ECO:0000313" key="18">
    <source>
        <dbReference type="EMBL" id="SDN13783.1"/>
    </source>
</evidence>
<dbReference type="InterPro" id="IPR050396">
    <property type="entry name" value="Glycosyltr_51/Transpeptidase"/>
</dbReference>
<feature type="transmembrane region" description="Helical" evidence="15">
    <location>
        <begin position="20"/>
        <end position="43"/>
    </location>
</feature>
<dbReference type="InterPro" id="IPR023346">
    <property type="entry name" value="Lysozyme-like_dom_sf"/>
</dbReference>
<keyword evidence="10" id="KW-0511">Multifunctional enzyme</keyword>
<feature type="compositionally biased region" description="Basic and acidic residues" evidence="14">
    <location>
        <begin position="632"/>
        <end position="663"/>
    </location>
</feature>
<dbReference type="InterPro" id="IPR001460">
    <property type="entry name" value="PCN-bd_Tpept"/>
</dbReference>
<sequence length="678" mass="74657">MYTPRRRAKHVKKQGPFKFFRIIIILLVVVSAGLGFGYIFAAYQSLPPVSNNMRPAASSQVFDIHGRLITTLHSDQNRIPIDINKVPQNLQNAFIAAEDNRFYDHIGIDPRGIFRAIWANVTHHGIAQGGSTITQQLAKNAFLSQEQTLKRKIQEAMLALEIERKYSKKEILEMYMNQIYFGQGAYGIQTAAKTYFGKDVNELSLAQCAMLAGLPNSPNYYSPFNKLEIAKERQSVVIDQMVKYGYISQADGEKAKKADLELAKKKQSVLNPETSYFIDYVSQKVAEKYGDDALYKEGLKIYTTMDSEKQHAAVKALTALPDNYKDANGLTQPQCAIVSIDPHTGYILAMVGGRGQDSFNRASMAERQPGSSFKPFVYVTALQRDMTPDTIMVDKKVTYGNWSPQNSEKTFSGSMTLSHALALSVNTIAVQLAEKVGPERIIENAEKMGITTLVTKGSTNDVNYAMALGGLTKGVTPLEMASAYGTFANKGVHVKPTAIIKILDRNGNVLEDDSTNKKENKTQAISEKVAYEITAMLEGVIDHGTGTAAAIGRPAAGKTGTTDDNKDAWFIGYTPDIVTAVWIGDDTGNHTLGDVYGGTIPAQIWHDYMAVATEDEKTRDFDVPTGMSKIQPQEDSKEEKPEKKTDGIKKAADADKQKAKNDAQKAQQPALNNKNNKQ</sequence>
<dbReference type="PANTHER" id="PTHR32282">
    <property type="entry name" value="BINDING PROTEIN TRANSPEPTIDASE, PUTATIVE-RELATED"/>
    <property type="match status" value="1"/>
</dbReference>
<evidence type="ECO:0000256" key="13">
    <source>
        <dbReference type="ARBA" id="ARBA00049902"/>
    </source>
</evidence>
<dbReference type="GO" id="GO:0008658">
    <property type="term" value="F:penicillin binding"/>
    <property type="evidence" value="ECO:0007669"/>
    <property type="project" value="InterPro"/>
</dbReference>
<dbReference type="Gene3D" id="1.10.3810.10">
    <property type="entry name" value="Biosynthetic peptidoglycan transglycosylase-like"/>
    <property type="match status" value="1"/>
</dbReference>
<dbReference type="STRING" id="349095.SAMN05660299_02174"/>
<comment type="similarity">
    <text evidence="2">In the N-terminal section; belongs to the glycosyltransferase 51 family.</text>
</comment>
<evidence type="ECO:0000256" key="12">
    <source>
        <dbReference type="ARBA" id="ARBA00034000"/>
    </source>
</evidence>
<feature type="domain" description="Glycosyl transferase family 51" evidence="17">
    <location>
        <begin position="66"/>
        <end position="241"/>
    </location>
</feature>
<proteinExistence type="inferred from homology"/>
<gene>
    <name evidence="18" type="ORF">SAMN05660299_02174</name>
</gene>
<name>A0A1G9YZ95_9FIRM</name>
<dbReference type="Proteomes" id="UP000199309">
    <property type="component" value="Unassembled WGS sequence"/>
</dbReference>
<dbReference type="GO" id="GO:0071555">
    <property type="term" value="P:cell wall organization"/>
    <property type="evidence" value="ECO:0007669"/>
    <property type="project" value="UniProtKB-KW"/>
</dbReference>
<keyword evidence="5" id="KW-0328">Glycosyltransferase</keyword>
<protein>
    <submittedName>
        <fullName evidence="18">Penicillin-binding protein 1A</fullName>
    </submittedName>
</protein>
<dbReference type="GO" id="GO:0009252">
    <property type="term" value="P:peptidoglycan biosynthetic process"/>
    <property type="evidence" value="ECO:0007669"/>
    <property type="project" value="UniProtKB-KW"/>
</dbReference>
<comment type="catalytic activity">
    <reaction evidence="13">
        <text>[GlcNAc-(1-&gt;4)-Mur2Ac(oyl-L-Ala-gamma-D-Glu-L-Lys-D-Ala-D-Ala)](n)-di-trans,octa-cis-undecaprenyl diphosphate + beta-D-GlcNAc-(1-&gt;4)-Mur2Ac(oyl-L-Ala-gamma-D-Glu-L-Lys-D-Ala-D-Ala)-di-trans,octa-cis-undecaprenyl diphosphate = [GlcNAc-(1-&gt;4)-Mur2Ac(oyl-L-Ala-gamma-D-Glu-L-Lys-D-Ala-D-Ala)](n+1)-di-trans,octa-cis-undecaprenyl diphosphate + di-trans,octa-cis-undecaprenyl diphosphate + H(+)</text>
        <dbReference type="Rhea" id="RHEA:23708"/>
        <dbReference type="Rhea" id="RHEA-COMP:9602"/>
        <dbReference type="Rhea" id="RHEA-COMP:9603"/>
        <dbReference type="ChEBI" id="CHEBI:15378"/>
        <dbReference type="ChEBI" id="CHEBI:58405"/>
        <dbReference type="ChEBI" id="CHEBI:60033"/>
        <dbReference type="ChEBI" id="CHEBI:78435"/>
        <dbReference type="EC" id="2.4.99.28"/>
    </reaction>
</comment>
<keyword evidence="3" id="KW-0121">Carboxypeptidase</keyword>
<dbReference type="GO" id="GO:0030288">
    <property type="term" value="C:outer membrane-bounded periplasmic space"/>
    <property type="evidence" value="ECO:0007669"/>
    <property type="project" value="TreeGrafter"/>
</dbReference>
<comment type="catalytic activity">
    <reaction evidence="12">
        <text>Preferential cleavage: (Ac)2-L-Lys-D-Ala-|-D-Ala. Also transpeptidation of peptidyl-alanyl moieties that are N-acyl substituents of D-alanine.</text>
        <dbReference type="EC" id="3.4.16.4"/>
    </reaction>
</comment>
<evidence type="ECO:0000256" key="10">
    <source>
        <dbReference type="ARBA" id="ARBA00023268"/>
    </source>
</evidence>
<keyword evidence="6" id="KW-0808">Transferase</keyword>
<feature type="domain" description="Penicillin-binding protein transpeptidase" evidence="16">
    <location>
        <begin position="336"/>
        <end position="609"/>
    </location>
</feature>
<keyword evidence="11" id="KW-0961">Cell wall biogenesis/degradation</keyword>
<keyword evidence="15" id="KW-1133">Transmembrane helix</keyword>
<evidence type="ECO:0000256" key="6">
    <source>
        <dbReference type="ARBA" id="ARBA00022679"/>
    </source>
</evidence>
<keyword evidence="7" id="KW-0378">Hydrolase</keyword>
<keyword evidence="15" id="KW-0812">Transmembrane</keyword>
<dbReference type="InterPro" id="IPR001264">
    <property type="entry name" value="Glyco_trans_51"/>
</dbReference>
<dbReference type="SUPFAM" id="SSF56601">
    <property type="entry name" value="beta-lactamase/transpeptidase-like"/>
    <property type="match status" value="1"/>
</dbReference>
<dbReference type="SUPFAM" id="SSF53955">
    <property type="entry name" value="Lysozyme-like"/>
    <property type="match status" value="1"/>
</dbReference>
<keyword evidence="15" id="KW-0472">Membrane</keyword>